<organism evidence="1 2">
    <name type="scientific">Rhizopus delemar (strain RA 99-880 / ATCC MYA-4621 / FGSC 9543 / NRRL 43880)</name>
    <name type="common">Mucormycosis agent</name>
    <name type="synonym">Rhizopus arrhizus var. delemar</name>
    <dbReference type="NCBI Taxonomy" id="246409"/>
    <lineage>
        <taxon>Eukaryota</taxon>
        <taxon>Fungi</taxon>
        <taxon>Fungi incertae sedis</taxon>
        <taxon>Mucoromycota</taxon>
        <taxon>Mucoromycotina</taxon>
        <taxon>Mucoromycetes</taxon>
        <taxon>Mucorales</taxon>
        <taxon>Mucorineae</taxon>
        <taxon>Rhizopodaceae</taxon>
        <taxon>Rhizopus</taxon>
    </lineage>
</organism>
<dbReference type="OrthoDB" id="2290147at2759"/>
<dbReference type="Proteomes" id="UP000009138">
    <property type="component" value="Unassembled WGS sequence"/>
</dbReference>
<dbReference type="RefSeq" id="XP_067525691.1">
    <property type="nucleotide sequence ID" value="XM_067669590.1"/>
</dbReference>
<keyword evidence="2" id="KW-1185">Reference proteome</keyword>
<protein>
    <submittedName>
        <fullName evidence="1">Uncharacterized protein</fullName>
    </submittedName>
</protein>
<proteinExistence type="predicted"/>
<name>I1CPB5_RHIO9</name>
<dbReference type="OMA" id="QTGYLEN"/>
<evidence type="ECO:0000313" key="2">
    <source>
        <dbReference type="Proteomes" id="UP000009138"/>
    </source>
</evidence>
<dbReference type="GeneID" id="93621971"/>
<reference evidence="1 2" key="1">
    <citation type="journal article" date="2009" name="PLoS Genet.">
        <title>Genomic analysis of the basal lineage fungus Rhizopus oryzae reveals a whole-genome duplication.</title>
        <authorList>
            <person name="Ma L.-J."/>
            <person name="Ibrahim A.S."/>
            <person name="Skory C."/>
            <person name="Grabherr M.G."/>
            <person name="Burger G."/>
            <person name="Butler M."/>
            <person name="Elias M."/>
            <person name="Idnurm A."/>
            <person name="Lang B.F."/>
            <person name="Sone T."/>
            <person name="Abe A."/>
            <person name="Calvo S.E."/>
            <person name="Corrochano L.M."/>
            <person name="Engels R."/>
            <person name="Fu J."/>
            <person name="Hansberg W."/>
            <person name="Kim J.-M."/>
            <person name="Kodira C.D."/>
            <person name="Koehrsen M.J."/>
            <person name="Liu B."/>
            <person name="Miranda-Saavedra D."/>
            <person name="O'Leary S."/>
            <person name="Ortiz-Castellanos L."/>
            <person name="Poulter R."/>
            <person name="Rodriguez-Romero J."/>
            <person name="Ruiz-Herrera J."/>
            <person name="Shen Y.-Q."/>
            <person name="Zeng Q."/>
            <person name="Galagan J."/>
            <person name="Birren B.W."/>
            <person name="Cuomo C.A."/>
            <person name="Wickes B.L."/>
        </authorList>
    </citation>
    <scope>NUCLEOTIDE SEQUENCE [LARGE SCALE GENOMIC DNA]</scope>
    <source>
        <strain evidence="2">RA 99-880 / ATCC MYA-4621 / FGSC 9543 / NRRL 43880</strain>
    </source>
</reference>
<evidence type="ECO:0000313" key="1">
    <source>
        <dbReference type="EMBL" id="EIE90295.1"/>
    </source>
</evidence>
<dbReference type="InParanoid" id="I1CPB5"/>
<accession>I1CPB5</accession>
<dbReference type="VEuPathDB" id="FungiDB:RO3G_15006"/>
<dbReference type="EMBL" id="CH476746">
    <property type="protein sequence ID" value="EIE90295.1"/>
    <property type="molecule type" value="Genomic_DNA"/>
</dbReference>
<dbReference type="AlphaFoldDB" id="I1CPB5"/>
<gene>
    <name evidence="1" type="ORF">RO3G_15006</name>
</gene>
<sequence length="232" mass="26438">MLSDAYLKKCSKQSLVVKYWSYLFEQHFSKKSLFLQWGDTIYTECKRLNLDFKLDLRFIAETNKGPVDISNGEFAKVQAATKSKYYSDKLKAILTAKCHLNHLAQGLQGTPKGLKIPIIMVMGIDCHVFSLSLIDRGVYILQQVLSISYPRMCHQVSKGGIAKLLDGFAVIEDLIDDTINIYDEYSKNIDNIIDKIDGNSKKKVDIDKWLSPVIWDEDDYSECSDTGEDEED</sequence>